<dbReference type="HOGENOM" id="CLU_014051_4_2_11"/>
<dbReference type="OrthoDB" id="9762614at2"/>
<evidence type="ECO:0000313" key="3">
    <source>
        <dbReference type="Proteomes" id="UP000007962"/>
    </source>
</evidence>
<dbReference type="InterPro" id="IPR024705">
    <property type="entry name" value="Ssp411"/>
</dbReference>
<dbReference type="PANTHER" id="PTHR42899">
    <property type="entry name" value="SPERMATOGENESIS-ASSOCIATED PROTEIN 20"/>
    <property type="match status" value="1"/>
</dbReference>
<protein>
    <recommendedName>
        <fullName evidence="1">Spermatogenesis-associated protein 20-like TRX domain-containing protein</fullName>
    </recommendedName>
</protein>
<dbReference type="CDD" id="cd02955">
    <property type="entry name" value="SSP411"/>
    <property type="match status" value="1"/>
</dbReference>
<proteinExistence type="predicted"/>
<dbReference type="Pfam" id="PF03190">
    <property type="entry name" value="Thioredox_DsbH"/>
    <property type="match status" value="1"/>
</dbReference>
<dbReference type="Gene3D" id="3.40.30.10">
    <property type="entry name" value="Glutaredoxin"/>
    <property type="match status" value="1"/>
</dbReference>
<reference evidence="2 3" key="1">
    <citation type="journal article" date="2009" name="Stand. Genomic Sci.">
        <title>Complete genome sequence of Beutenbergia cavernae type strain (HKI 0122).</title>
        <authorList>
            <person name="Land M."/>
            <person name="Pukall R."/>
            <person name="Abt B."/>
            <person name="Goker M."/>
            <person name="Rohde M."/>
            <person name="Glavina Del Rio T."/>
            <person name="Tice H."/>
            <person name="Copeland A."/>
            <person name="Cheng J.F."/>
            <person name="Lucas S."/>
            <person name="Chen F."/>
            <person name="Nolan M."/>
            <person name="Bruce D."/>
            <person name="Goodwin L."/>
            <person name="Pitluck S."/>
            <person name="Ivanova N."/>
            <person name="Mavromatis K."/>
            <person name="Ovchinnikova G."/>
            <person name="Pati A."/>
            <person name="Chen A."/>
            <person name="Palaniappan K."/>
            <person name="Hauser L."/>
            <person name="Chang Y.J."/>
            <person name="Jefferies C.C."/>
            <person name="Saunders E."/>
            <person name="Brettin T."/>
            <person name="Detter J.C."/>
            <person name="Han C."/>
            <person name="Chain P."/>
            <person name="Bristow J."/>
            <person name="Eisen J.A."/>
            <person name="Markowitz V."/>
            <person name="Hugenholtz P."/>
            <person name="Kyrpides N.C."/>
            <person name="Klenk H.P."/>
            <person name="Lapidus A."/>
        </authorList>
    </citation>
    <scope>NUCLEOTIDE SEQUENCE [LARGE SCALE GENOMIC DNA]</scope>
    <source>
        <strain evidence="3">ATCC BAA-8 / DSM 12333 / NBRC 16432</strain>
    </source>
</reference>
<dbReference type="EMBL" id="CP001618">
    <property type="protein sequence ID" value="ACQ81947.1"/>
    <property type="molecule type" value="Genomic_DNA"/>
</dbReference>
<dbReference type="PIRSF" id="PIRSF006402">
    <property type="entry name" value="UCP006402_thioredoxin"/>
    <property type="match status" value="1"/>
</dbReference>
<dbReference type="Gene3D" id="1.50.10.10">
    <property type="match status" value="1"/>
</dbReference>
<accession>C5C3N8</accession>
<dbReference type="RefSeq" id="WP_015884184.1">
    <property type="nucleotide sequence ID" value="NC_012669.1"/>
</dbReference>
<dbReference type="AlphaFoldDB" id="C5C3N8"/>
<keyword evidence="3" id="KW-1185">Reference proteome</keyword>
<name>C5C3N8_BEUC1</name>
<dbReference type="InterPro" id="IPR012341">
    <property type="entry name" value="6hp_glycosidase-like_sf"/>
</dbReference>
<dbReference type="SUPFAM" id="SSF52833">
    <property type="entry name" value="Thioredoxin-like"/>
    <property type="match status" value="1"/>
</dbReference>
<dbReference type="InterPro" id="IPR004879">
    <property type="entry name" value="Ssp411-like_TRX"/>
</dbReference>
<dbReference type="InterPro" id="IPR008928">
    <property type="entry name" value="6-hairpin_glycosidase_sf"/>
</dbReference>
<evidence type="ECO:0000313" key="2">
    <source>
        <dbReference type="EMBL" id="ACQ81947.1"/>
    </source>
</evidence>
<feature type="domain" description="Spermatogenesis-associated protein 20-like TRX" evidence="1">
    <location>
        <begin position="3"/>
        <end position="162"/>
    </location>
</feature>
<dbReference type="STRING" id="471853.Bcav_3705"/>
<dbReference type="eggNOG" id="COG1331">
    <property type="taxonomic scope" value="Bacteria"/>
</dbReference>
<dbReference type="SUPFAM" id="SSF48208">
    <property type="entry name" value="Six-hairpin glycosidases"/>
    <property type="match status" value="1"/>
</dbReference>
<dbReference type="Proteomes" id="UP000007962">
    <property type="component" value="Chromosome"/>
</dbReference>
<sequence>MANRLAHSLSPYLRQHADNPVDWWEWGDDAFVEAARRDVPVLLSVGYAACHWCHVMAHESFEDADTAAGLNDRFVAIKVDREERPDVDAVYMAAVQGLTGQGGWPMTVFLTPTGEPFYAGTYYPPEPRHGMPSFRQVLDAVAEAWTDRRDGVVEQARAIAGAIGADDGGAVGARRPIVAVRASEPALDAAALDAAAATLAAEFDARHGGFGGAPKFPPSMALELLLRHHARTGDDASLAMVASTCEHMARGGIHDQLAGGFARYSVDATWAVPHFEKMLYDNAQLLRLHAHLHRSAEPGGPTAELARRVATSTAEFLLRDLRTGQGAFASALDADAPAEPGGRPEEGVSYVWTPVQLVDVLGEDDGAWAAAALGVTEAGTFEGGASTLRLPADPDDGERWLRVRATLLAARDTRPQPARDDKVVAAWNGLAIAALAEAGALLDRPDWVDAAVACAELLVNVHLDDGRLRRVSRDGVPGTAAGVLEDYADVADGFLALLQATGDPVWLTRAGALLDVVLDRFAAPGGGFFDTADDATDPRLATIRRPADPSDNAAPSGSSAAAGALLSYAALTGSRPHRAAAEAALAAVAPLAERAPRFAGWALAVAEAALAGPAEVAVVGPGDDPRTHTLLAAARGAGAPGAVVVAADPDDLGADAVPLLRDRPLLDGAPAAYVCRQFVCARPTGDPDELVALLDARHSPPSA</sequence>
<organism evidence="2 3">
    <name type="scientific">Beutenbergia cavernae (strain ATCC BAA-8 / DSM 12333 / CCUG 43141 / JCM 11478 / NBRC 16432 / NCIMB 13614 / HKI 0122)</name>
    <dbReference type="NCBI Taxonomy" id="471853"/>
    <lineage>
        <taxon>Bacteria</taxon>
        <taxon>Bacillati</taxon>
        <taxon>Actinomycetota</taxon>
        <taxon>Actinomycetes</taxon>
        <taxon>Micrococcales</taxon>
        <taxon>Beutenbergiaceae</taxon>
        <taxon>Beutenbergia</taxon>
    </lineage>
</organism>
<dbReference type="GO" id="GO:0005975">
    <property type="term" value="P:carbohydrate metabolic process"/>
    <property type="evidence" value="ECO:0007669"/>
    <property type="project" value="InterPro"/>
</dbReference>
<dbReference type="KEGG" id="bcv:Bcav_3705"/>
<gene>
    <name evidence="2" type="ordered locus">Bcav_3705</name>
</gene>
<evidence type="ECO:0000259" key="1">
    <source>
        <dbReference type="Pfam" id="PF03190"/>
    </source>
</evidence>
<dbReference type="InterPro" id="IPR036249">
    <property type="entry name" value="Thioredoxin-like_sf"/>
</dbReference>
<dbReference type="PANTHER" id="PTHR42899:SF1">
    <property type="entry name" value="SPERMATOGENESIS-ASSOCIATED PROTEIN 20"/>
    <property type="match status" value="1"/>
</dbReference>